<name>A0A9C7PYJ0_9RHOD</name>
<dbReference type="Pfam" id="PF01926">
    <property type="entry name" value="MMR_HSR1"/>
    <property type="match status" value="1"/>
</dbReference>
<dbReference type="EMBL" id="BQMJ01000040">
    <property type="protein sequence ID" value="GJQ13128.1"/>
    <property type="molecule type" value="Genomic_DNA"/>
</dbReference>
<organism evidence="7 8">
    <name type="scientific">Galdieria partita</name>
    <dbReference type="NCBI Taxonomy" id="83374"/>
    <lineage>
        <taxon>Eukaryota</taxon>
        <taxon>Rhodophyta</taxon>
        <taxon>Bangiophyceae</taxon>
        <taxon>Galdieriales</taxon>
        <taxon>Galdieriaceae</taxon>
        <taxon>Galdieria</taxon>
    </lineage>
</organism>
<keyword evidence="3" id="KW-0342">GTP-binding</keyword>
<dbReference type="CDD" id="cd01898">
    <property type="entry name" value="Obg"/>
    <property type="match status" value="1"/>
</dbReference>
<dbReference type="InterPro" id="IPR006073">
    <property type="entry name" value="GTP-bd"/>
</dbReference>
<accession>A0A9C7PYJ0</accession>
<evidence type="ECO:0000313" key="8">
    <source>
        <dbReference type="Proteomes" id="UP001061958"/>
    </source>
</evidence>
<dbReference type="GO" id="GO:0042254">
    <property type="term" value="P:ribosome biogenesis"/>
    <property type="evidence" value="ECO:0007669"/>
    <property type="project" value="UniProtKB-UniRule"/>
</dbReference>
<dbReference type="SUPFAM" id="SSF82051">
    <property type="entry name" value="Obg GTP-binding protein N-terminal domain"/>
    <property type="match status" value="1"/>
</dbReference>
<dbReference type="GO" id="GO:0000287">
    <property type="term" value="F:magnesium ion binding"/>
    <property type="evidence" value="ECO:0007669"/>
    <property type="project" value="InterPro"/>
</dbReference>
<keyword evidence="8" id="KW-1185">Reference proteome</keyword>
<dbReference type="NCBIfam" id="TIGR00231">
    <property type="entry name" value="small_GTP"/>
    <property type="match status" value="1"/>
</dbReference>
<dbReference type="PANTHER" id="PTHR11702:SF31">
    <property type="entry name" value="MITOCHONDRIAL RIBOSOME-ASSOCIATED GTPASE 2"/>
    <property type="match status" value="1"/>
</dbReference>
<dbReference type="Pfam" id="PF01018">
    <property type="entry name" value="GTP1_OBG"/>
    <property type="match status" value="1"/>
</dbReference>
<dbReference type="HAMAP" id="MF_01454">
    <property type="entry name" value="GTPase_Obg"/>
    <property type="match status" value="1"/>
</dbReference>
<dbReference type="GO" id="GO:0005525">
    <property type="term" value="F:GTP binding"/>
    <property type="evidence" value="ECO:0007669"/>
    <property type="project" value="UniProtKB-KW"/>
</dbReference>
<dbReference type="PIRSF" id="PIRSF002401">
    <property type="entry name" value="GTP_bd_Obg/CgtA"/>
    <property type="match status" value="1"/>
</dbReference>
<dbReference type="AlphaFoldDB" id="A0A9C7PYJ0"/>
<dbReference type="InterPro" id="IPR045086">
    <property type="entry name" value="OBG_GTPase"/>
</dbReference>
<feature type="domain" description="Obg" evidence="6">
    <location>
        <begin position="42"/>
        <end position="219"/>
    </location>
</feature>
<evidence type="ECO:0000259" key="6">
    <source>
        <dbReference type="PROSITE" id="PS51883"/>
    </source>
</evidence>
<dbReference type="PRINTS" id="PR00326">
    <property type="entry name" value="GTP1OBG"/>
</dbReference>
<dbReference type="Gene3D" id="3.40.50.300">
    <property type="entry name" value="P-loop containing nucleotide triphosphate hydrolases"/>
    <property type="match status" value="1"/>
</dbReference>
<evidence type="ECO:0000256" key="4">
    <source>
        <dbReference type="SAM" id="MobiDB-lite"/>
    </source>
</evidence>
<reference evidence="7" key="1">
    <citation type="journal article" date="2022" name="Proc. Natl. Acad. Sci. U.S.A.">
        <title>Life cycle and functional genomics of the unicellular red alga Galdieria for elucidating algal and plant evolution and industrial use.</title>
        <authorList>
            <person name="Hirooka S."/>
            <person name="Itabashi T."/>
            <person name="Ichinose T.M."/>
            <person name="Onuma R."/>
            <person name="Fujiwara T."/>
            <person name="Yamashita S."/>
            <person name="Jong L.W."/>
            <person name="Tomita R."/>
            <person name="Iwane A.H."/>
            <person name="Miyagishima S.Y."/>
        </authorList>
    </citation>
    <scope>NUCLEOTIDE SEQUENCE</scope>
    <source>
        <strain evidence="7">NBRC 102759</strain>
    </source>
</reference>
<evidence type="ECO:0000256" key="1">
    <source>
        <dbReference type="ARBA" id="ARBA00007699"/>
    </source>
</evidence>
<dbReference type="PROSITE" id="PS51710">
    <property type="entry name" value="G_OBG"/>
    <property type="match status" value="1"/>
</dbReference>
<dbReference type="GO" id="GO:0005739">
    <property type="term" value="C:mitochondrion"/>
    <property type="evidence" value="ECO:0007669"/>
    <property type="project" value="TreeGrafter"/>
</dbReference>
<dbReference type="Proteomes" id="UP001061958">
    <property type="component" value="Unassembled WGS sequence"/>
</dbReference>
<evidence type="ECO:0000256" key="3">
    <source>
        <dbReference type="ARBA" id="ARBA00023134"/>
    </source>
</evidence>
<protein>
    <recommendedName>
        <fullName evidence="9">GTP-binding protein</fullName>
    </recommendedName>
</protein>
<evidence type="ECO:0000313" key="7">
    <source>
        <dbReference type="EMBL" id="GJQ13128.1"/>
    </source>
</evidence>
<dbReference type="OrthoDB" id="347018at2759"/>
<dbReference type="SUPFAM" id="SSF52540">
    <property type="entry name" value="P-loop containing nucleoside triphosphate hydrolases"/>
    <property type="match status" value="1"/>
</dbReference>
<dbReference type="InterPro" id="IPR036726">
    <property type="entry name" value="GTP1_OBG_dom_sf"/>
</dbReference>
<feature type="domain" description="OBG-type G" evidence="5">
    <location>
        <begin position="220"/>
        <end position="392"/>
    </location>
</feature>
<dbReference type="PANTHER" id="PTHR11702">
    <property type="entry name" value="DEVELOPMENTALLY REGULATED GTP-BINDING PROTEIN-RELATED"/>
    <property type="match status" value="1"/>
</dbReference>
<dbReference type="InterPro" id="IPR005225">
    <property type="entry name" value="Small_GTP-bd"/>
</dbReference>
<dbReference type="InterPro" id="IPR027417">
    <property type="entry name" value="P-loop_NTPase"/>
</dbReference>
<evidence type="ECO:0008006" key="9">
    <source>
        <dbReference type="Google" id="ProtNLM"/>
    </source>
</evidence>
<dbReference type="Gene3D" id="2.70.210.12">
    <property type="entry name" value="GTP1/OBG domain"/>
    <property type="match status" value="1"/>
</dbReference>
<comment type="similarity">
    <text evidence="1">Belongs to the TRAFAC class OBG-HflX-like GTPase superfamily. OBG GTPase family.</text>
</comment>
<sequence>MKQVLLTQFAFCRSFMAPYLHKLAGTITNISSCVEPKRCLSCRFVDRVRLVVSGGNGGPGLSSFTRDRDHECGAPDGGNGGRGGNVYVESRTDCKSLPSSQKSFHGELGGSGGRFCCDGARGKDCVIHVPCGTLVKAVFQQEESVLLEEEKSDSSVFTKSGIAILGDLNLDGERILVAAGGKGGRGNYSFHNSRKKPIDFFEHGFAGQSRLIELELKSIADVGLVGFPNAGKSCLLRAISRAKPKVAPYPFTTLRPHLGVVQCNAIFTCADIPGLVEGAYQNRGLGHDFLRHIERTSILLYVIDISGYEDLDIASTFNILRREVELYNPSLVKRPSAIVLNKMDLVQHNTELLETCEEFIHSMSDDIPIFPISAEEKLGLSPLVSYLDEMVVRIGKRQRLSSTELEFDRVLEEEVMQEEKEP</sequence>
<comment type="caution">
    <text evidence="7">The sequence shown here is derived from an EMBL/GenBank/DDBJ whole genome shotgun (WGS) entry which is preliminary data.</text>
</comment>
<evidence type="ECO:0000259" key="5">
    <source>
        <dbReference type="PROSITE" id="PS51710"/>
    </source>
</evidence>
<gene>
    <name evidence="7" type="ORF">GpartN1_g4919.t1</name>
</gene>
<dbReference type="GO" id="GO:0003924">
    <property type="term" value="F:GTPase activity"/>
    <property type="evidence" value="ECO:0007669"/>
    <property type="project" value="InterPro"/>
</dbReference>
<feature type="region of interest" description="Disordered" evidence="4">
    <location>
        <begin position="64"/>
        <end position="83"/>
    </location>
</feature>
<reference evidence="7" key="2">
    <citation type="submission" date="2022-01" db="EMBL/GenBank/DDBJ databases">
        <authorList>
            <person name="Hirooka S."/>
            <person name="Miyagishima S.Y."/>
        </authorList>
    </citation>
    <scope>NUCLEOTIDE SEQUENCE</scope>
    <source>
        <strain evidence="7">NBRC 102759</strain>
    </source>
</reference>
<proteinExistence type="inferred from homology"/>
<dbReference type="FunFam" id="2.70.210.12:FF:000001">
    <property type="entry name" value="GTPase Obg"/>
    <property type="match status" value="1"/>
</dbReference>
<evidence type="ECO:0000256" key="2">
    <source>
        <dbReference type="ARBA" id="ARBA00022741"/>
    </source>
</evidence>
<keyword evidence="2" id="KW-0547">Nucleotide-binding</keyword>
<dbReference type="InterPro" id="IPR031167">
    <property type="entry name" value="G_OBG"/>
</dbReference>
<dbReference type="PROSITE" id="PS51883">
    <property type="entry name" value="OBG"/>
    <property type="match status" value="1"/>
</dbReference>
<dbReference type="InterPro" id="IPR014100">
    <property type="entry name" value="GTP-bd_Obg/CgtA"/>
</dbReference>
<dbReference type="InterPro" id="IPR006169">
    <property type="entry name" value="GTP1_OBG_dom"/>
</dbReference>
<dbReference type="NCBIfam" id="NF008956">
    <property type="entry name" value="PRK12299.1"/>
    <property type="match status" value="1"/>
</dbReference>